<keyword evidence="2" id="KW-1185">Reference proteome</keyword>
<dbReference type="EMBL" id="WNTK01004218">
    <property type="protein sequence ID" value="KAG9464571.1"/>
    <property type="molecule type" value="Genomic_DNA"/>
</dbReference>
<dbReference type="Proteomes" id="UP000770717">
    <property type="component" value="Unassembled WGS sequence"/>
</dbReference>
<proteinExistence type="predicted"/>
<name>A0A8J6BB10_ELECQ</name>
<dbReference type="AlphaFoldDB" id="A0A8J6BB10"/>
<organism evidence="1 2">
    <name type="scientific">Eleutherodactylus coqui</name>
    <name type="common">Puerto Rican coqui</name>
    <dbReference type="NCBI Taxonomy" id="57060"/>
    <lineage>
        <taxon>Eukaryota</taxon>
        <taxon>Metazoa</taxon>
        <taxon>Chordata</taxon>
        <taxon>Craniata</taxon>
        <taxon>Vertebrata</taxon>
        <taxon>Euteleostomi</taxon>
        <taxon>Amphibia</taxon>
        <taxon>Batrachia</taxon>
        <taxon>Anura</taxon>
        <taxon>Neobatrachia</taxon>
        <taxon>Hyloidea</taxon>
        <taxon>Eleutherodactylidae</taxon>
        <taxon>Eleutherodactylinae</taxon>
        <taxon>Eleutherodactylus</taxon>
        <taxon>Eleutherodactylus</taxon>
    </lineage>
</organism>
<reference evidence="1" key="1">
    <citation type="thesis" date="2020" institute="ProQuest LLC" country="789 East Eisenhower Parkway, Ann Arbor, MI, USA">
        <title>Comparative Genomics and Chromosome Evolution.</title>
        <authorList>
            <person name="Mudd A.B."/>
        </authorList>
    </citation>
    <scope>NUCLEOTIDE SEQUENCE</scope>
    <source>
        <strain evidence="1">HN-11 Male</strain>
        <tissue evidence="1">Kidney and liver</tissue>
    </source>
</reference>
<protein>
    <submittedName>
        <fullName evidence="1">Uncharacterized protein</fullName>
    </submittedName>
</protein>
<comment type="caution">
    <text evidence="1">The sequence shown here is derived from an EMBL/GenBank/DDBJ whole genome shotgun (WGS) entry which is preliminary data.</text>
</comment>
<evidence type="ECO:0000313" key="2">
    <source>
        <dbReference type="Proteomes" id="UP000770717"/>
    </source>
</evidence>
<sequence length="113" mass="12756">MYSEPFILYLSRYIFTIQQDRCSLVSPHPTAHVHSLQKHFPPLPLAICPTISPVYTHHSSFSDPDASGKPNNFPISLSLLLAHHSFQLFALNRVNSVSKMFLVKGVAPKVHEY</sequence>
<accession>A0A8J6BB10</accession>
<gene>
    <name evidence="1" type="ORF">GDO78_019724</name>
</gene>
<evidence type="ECO:0000313" key="1">
    <source>
        <dbReference type="EMBL" id="KAG9464571.1"/>
    </source>
</evidence>